<dbReference type="Proteomes" id="UP000015442">
    <property type="component" value="Unassembled WGS sequence"/>
</dbReference>
<proteinExistence type="predicted"/>
<evidence type="ECO:0000313" key="2">
    <source>
        <dbReference type="Proteomes" id="UP000015442"/>
    </source>
</evidence>
<dbReference type="AlphaFoldDB" id="T0FT55"/>
<gene>
    <name evidence="1" type="ORF">LEP1GSC059_2469</name>
</gene>
<comment type="caution">
    <text evidence="1">The sequence shown here is derived from an EMBL/GenBank/DDBJ whole genome shotgun (WGS) entry which is preliminary data.</text>
</comment>
<protein>
    <submittedName>
        <fullName evidence="1">Uncharacterized protein</fullName>
    </submittedName>
</protein>
<name>T0FT55_9LEPT</name>
<evidence type="ECO:0000313" key="1">
    <source>
        <dbReference type="EMBL" id="EQA72680.1"/>
    </source>
</evidence>
<reference evidence="1 2" key="1">
    <citation type="submission" date="2013-05" db="EMBL/GenBank/DDBJ databases">
        <authorList>
            <person name="Harkins D.M."/>
            <person name="Durkin A.S."/>
            <person name="Brinkac L.M."/>
            <person name="Haft D.H."/>
            <person name="Selengut J.D."/>
            <person name="Sanka R."/>
            <person name="DePew J."/>
            <person name="Purushe J."/>
            <person name="Hartskeerl R.A."/>
            <person name="Ahmed A."/>
            <person name="van der Linden H."/>
            <person name="Goris M.G.A."/>
            <person name="Vinetz J.M."/>
            <person name="Sutton G.G."/>
            <person name="Nierman W.C."/>
            <person name="Fouts D.E."/>
        </authorList>
    </citation>
    <scope>NUCLEOTIDE SEQUENCE [LARGE SCALE GENOMIC DNA]</scope>
    <source>
        <strain evidence="1 2">CZ214</strain>
    </source>
</reference>
<dbReference type="EMBL" id="AKWY02000014">
    <property type="protein sequence ID" value="EQA72680.1"/>
    <property type="molecule type" value="Genomic_DNA"/>
</dbReference>
<accession>T0FT55</accession>
<organism evidence="1 2">
    <name type="scientific">Leptospira noguchii serovar Panama str. CZ214</name>
    <dbReference type="NCBI Taxonomy" id="1001595"/>
    <lineage>
        <taxon>Bacteria</taxon>
        <taxon>Pseudomonadati</taxon>
        <taxon>Spirochaetota</taxon>
        <taxon>Spirochaetia</taxon>
        <taxon>Leptospirales</taxon>
        <taxon>Leptospiraceae</taxon>
        <taxon>Leptospira</taxon>
    </lineage>
</organism>
<sequence length="124" mass="14561">MIFTVLRFPKILEKLLQAGLDPNRIYGFKKNVFVNDRWIDGIEEDTFLILCLEDTKEVSINSLQLLLKYGAQTDLAVKRYSLGKEYLYNPHAALENSYYNSSLKRKILTEWMKNKIKRVDALKK</sequence>